<protein>
    <submittedName>
        <fullName evidence="2">Uncharacterized protein</fullName>
    </submittedName>
</protein>
<reference evidence="2 3" key="1">
    <citation type="submission" date="2024-06" db="EMBL/GenBank/DDBJ databases">
        <authorList>
            <person name="Kaempfer P."/>
            <person name="Viver T."/>
        </authorList>
    </citation>
    <scope>NUCLEOTIDE SEQUENCE [LARGE SCALE GENOMIC DNA]</scope>
    <source>
        <strain evidence="2 3">ST-75</strain>
    </source>
</reference>
<accession>A0ABW8Y8P7</accession>
<evidence type="ECO:0000256" key="1">
    <source>
        <dbReference type="SAM" id="SignalP"/>
    </source>
</evidence>
<comment type="caution">
    <text evidence="2">The sequence shown here is derived from an EMBL/GenBank/DDBJ whole genome shotgun (WGS) entry which is preliminary data.</text>
</comment>
<keyword evidence="1" id="KW-0732">Signal</keyword>
<evidence type="ECO:0000313" key="3">
    <source>
        <dbReference type="Proteomes" id="UP001629059"/>
    </source>
</evidence>
<proteinExistence type="predicted"/>
<feature type="signal peptide" evidence="1">
    <location>
        <begin position="1"/>
        <end position="20"/>
    </location>
</feature>
<dbReference type="Proteomes" id="UP001629059">
    <property type="component" value="Unassembled WGS sequence"/>
</dbReference>
<dbReference type="RefSeq" id="WP_408073221.1">
    <property type="nucleotide sequence ID" value="NZ_JBELQB010000001.1"/>
</dbReference>
<dbReference type="EMBL" id="JBELQB010000001">
    <property type="protein sequence ID" value="MFL9836202.1"/>
    <property type="molecule type" value="Genomic_DNA"/>
</dbReference>
<gene>
    <name evidence="2" type="ORF">ABS768_01750</name>
</gene>
<name>A0ABW8Y8P7_9FLAO</name>
<organism evidence="2 3">
    <name type="scientific">Flavobacterium rhizophilum</name>
    <dbReference type="NCBI Taxonomy" id="3163296"/>
    <lineage>
        <taxon>Bacteria</taxon>
        <taxon>Pseudomonadati</taxon>
        <taxon>Bacteroidota</taxon>
        <taxon>Flavobacteriia</taxon>
        <taxon>Flavobacteriales</taxon>
        <taxon>Flavobacteriaceae</taxon>
        <taxon>Flavobacterium</taxon>
    </lineage>
</organism>
<evidence type="ECO:0000313" key="2">
    <source>
        <dbReference type="EMBL" id="MFL9836202.1"/>
    </source>
</evidence>
<keyword evidence="3" id="KW-1185">Reference proteome</keyword>
<feature type="chain" id="PRO_5047071356" evidence="1">
    <location>
        <begin position="21"/>
        <end position="118"/>
    </location>
</feature>
<sequence length="118" mass="13130">MKKFIVPAVCVLSVTLFSFAGKTDSFNSGVLEKQPDGNYLIIDGSKFTLEDVDLMMAATSRDLKTYYHTVKLAIAIPSVKRFETTITSETQPCDCDKKDATPSPSPEETLDYILAKYY</sequence>